<evidence type="ECO:0000256" key="8">
    <source>
        <dbReference type="ARBA" id="ARBA00023306"/>
    </source>
</evidence>
<evidence type="ECO:0000256" key="9">
    <source>
        <dbReference type="ARBA" id="ARBA00023328"/>
    </source>
</evidence>
<evidence type="ECO:0000313" key="13">
    <source>
        <dbReference type="Proteomes" id="UP000283895"/>
    </source>
</evidence>
<keyword evidence="4" id="KW-0158">Chromosome</keyword>
<feature type="compositionally biased region" description="Polar residues" evidence="10">
    <location>
        <begin position="253"/>
        <end position="262"/>
    </location>
</feature>
<dbReference type="Pfam" id="PF10444">
    <property type="entry name" value="Nbl1_Borealin_N"/>
    <property type="match status" value="1"/>
</dbReference>
<feature type="compositionally biased region" description="Polar residues" evidence="10">
    <location>
        <begin position="119"/>
        <end position="136"/>
    </location>
</feature>
<sequence length="397" mass="41810">MAPPRGTKRKSDESASASDRVENAQNITEHIDATTADNPFVAQESPRKRQRTGITLSQKQALIDNLQLEIADRARKLRAQYNLQAQGLRTRIEIRVNRIPMALRKARMGDLADKYRNGQHPQQSRPTASAFSTSVSLPPPVPEKDTPVSRQTSQATSHTTASSKSGPGRPPKQNSSQVVRPDKENPVQAIDSEPVKKKQRSQPAPETEPTKHSTVLSPASANARPLPRTTPGGKPTVTRPGANTVAGPPSPVKHSSASNLFSNLAEKARSTRPGASPRKQTASTTASSAGGPARGRTAATTTATGATKGAATTKTTRRASVISESSEGSTSTVMRKGTTKGATSATDKEMAPPPSTKKSVMGSIRRGMTGGASKKTTAAKTAAPASTATGRVLRKRT</sequence>
<dbReference type="OrthoDB" id="2392550at2759"/>
<dbReference type="InterPro" id="IPR018851">
    <property type="entry name" value="Borealin_N"/>
</dbReference>
<comment type="subcellular location">
    <subcellularLocation>
        <location evidence="2">Chromosome</location>
        <location evidence="2">Centromere</location>
    </subcellularLocation>
    <subcellularLocation>
        <location evidence="1">Nucleus</location>
    </subcellularLocation>
</comment>
<dbReference type="STRING" id="356882.A0A423X6I1"/>
<dbReference type="AlphaFoldDB" id="A0A423X6I1"/>
<evidence type="ECO:0000256" key="1">
    <source>
        <dbReference type="ARBA" id="ARBA00004123"/>
    </source>
</evidence>
<feature type="compositionally biased region" description="Low complexity" evidence="10">
    <location>
        <begin position="281"/>
        <end position="333"/>
    </location>
</feature>
<comment type="similarity">
    <text evidence="3">Belongs to the borealin family.</text>
</comment>
<protein>
    <recommendedName>
        <fullName evidence="11">Borealin N-terminal domain-containing protein</fullName>
    </recommendedName>
</protein>
<evidence type="ECO:0000256" key="4">
    <source>
        <dbReference type="ARBA" id="ARBA00022454"/>
    </source>
</evidence>
<gene>
    <name evidence="12" type="ORF">VMCG_01129</name>
</gene>
<evidence type="ECO:0000256" key="2">
    <source>
        <dbReference type="ARBA" id="ARBA00004584"/>
    </source>
</evidence>
<evidence type="ECO:0000256" key="5">
    <source>
        <dbReference type="ARBA" id="ARBA00022618"/>
    </source>
</evidence>
<comment type="caution">
    <text evidence="12">The sequence shown here is derived from an EMBL/GenBank/DDBJ whole genome shotgun (WGS) entry which is preliminary data.</text>
</comment>
<keyword evidence="13" id="KW-1185">Reference proteome</keyword>
<dbReference type="GO" id="GO:0000775">
    <property type="term" value="C:chromosome, centromeric region"/>
    <property type="evidence" value="ECO:0007669"/>
    <property type="project" value="UniProtKB-SubCell"/>
</dbReference>
<dbReference type="PANTHER" id="PTHR16040">
    <property type="entry name" value="AUSTRALIN, ISOFORM A-RELATED"/>
    <property type="match status" value="1"/>
</dbReference>
<dbReference type="PANTHER" id="PTHR16040:SF7">
    <property type="entry name" value="AUSTRALIN, ISOFORM A-RELATED"/>
    <property type="match status" value="1"/>
</dbReference>
<evidence type="ECO:0000256" key="3">
    <source>
        <dbReference type="ARBA" id="ARBA00009914"/>
    </source>
</evidence>
<dbReference type="GO" id="GO:0051233">
    <property type="term" value="C:spindle midzone"/>
    <property type="evidence" value="ECO:0007669"/>
    <property type="project" value="TreeGrafter"/>
</dbReference>
<dbReference type="Proteomes" id="UP000283895">
    <property type="component" value="Unassembled WGS sequence"/>
</dbReference>
<evidence type="ECO:0000256" key="6">
    <source>
        <dbReference type="ARBA" id="ARBA00022776"/>
    </source>
</evidence>
<feature type="domain" description="Borealin N-terminal" evidence="11">
    <location>
        <begin position="58"/>
        <end position="114"/>
    </location>
</feature>
<keyword evidence="6" id="KW-0498">Mitosis</keyword>
<organism evidence="12 13">
    <name type="scientific">Cytospora schulzeri</name>
    <dbReference type="NCBI Taxonomy" id="448051"/>
    <lineage>
        <taxon>Eukaryota</taxon>
        <taxon>Fungi</taxon>
        <taxon>Dikarya</taxon>
        <taxon>Ascomycota</taxon>
        <taxon>Pezizomycotina</taxon>
        <taxon>Sordariomycetes</taxon>
        <taxon>Sordariomycetidae</taxon>
        <taxon>Diaporthales</taxon>
        <taxon>Cytosporaceae</taxon>
        <taxon>Cytospora</taxon>
    </lineage>
</organism>
<proteinExistence type="inferred from homology"/>
<dbReference type="GO" id="GO:0051301">
    <property type="term" value="P:cell division"/>
    <property type="evidence" value="ECO:0007669"/>
    <property type="project" value="UniProtKB-KW"/>
</dbReference>
<reference evidence="12 13" key="1">
    <citation type="submission" date="2015-09" db="EMBL/GenBank/DDBJ databases">
        <title>Host preference determinants of Valsa canker pathogens revealed by comparative genomics.</title>
        <authorList>
            <person name="Yin Z."/>
            <person name="Huang L."/>
        </authorList>
    </citation>
    <scope>NUCLEOTIDE SEQUENCE [LARGE SCALE GENOMIC DNA]</scope>
    <source>
        <strain evidence="12 13">03-1</strain>
    </source>
</reference>
<dbReference type="EMBL" id="LKEA01000002">
    <property type="protein sequence ID" value="ROW11521.1"/>
    <property type="molecule type" value="Genomic_DNA"/>
</dbReference>
<dbReference type="GO" id="GO:0000070">
    <property type="term" value="P:mitotic sister chromatid segregation"/>
    <property type="evidence" value="ECO:0007669"/>
    <property type="project" value="TreeGrafter"/>
</dbReference>
<feature type="region of interest" description="Disordered" evidence="10">
    <location>
        <begin position="114"/>
        <end position="397"/>
    </location>
</feature>
<evidence type="ECO:0000256" key="7">
    <source>
        <dbReference type="ARBA" id="ARBA00023242"/>
    </source>
</evidence>
<keyword evidence="5" id="KW-0132">Cell division</keyword>
<keyword evidence="9" id="KW-0137">Centromere</keyword>
<feature type="compositionally biased region" description="Low complexity" evidence="10">
    <location>
        <begin position="149"/>
        <end position="165"/>
    </location>
</feature>
<feature type="compositionally biased region" description="Low complexity" evidence="10">
    <location>
        <begin position="371"/>
        <end position="390"/>
    </location>
</feature>
<accession>A0A423X6I1</accession>
<evidence type="ECO:0000256" key="10">
    <source>
        <dbReference type="SAM" id="MobiDB-lite"/>
    </source>
</evidence>
<keyword evidence="8" id="KW-0131">Cell cycle</keyword>
<dbReference type="GO" id="GO:0032133">
    <property type="term" value="C:chromosome passenger complex"/>
    <property type="evidence" value="ECO:0007669"/>
    <property type="project" value="TreeGrafter"/>
</dbReference>
<name>A0A423X6I1_9PEZI</name>
<evidence type="ECO:0000313" key="12">
    <source>
        <dbReference type="EMBL" id="ROW11521.1"/>
    </source>
</evidence>
<dbReference type="InterPro" id="IPR018867">
    <property type="entry name" value="Cell_div_borealin"/>
</dbReference>
<keyword evidence="7" id="KW-0539">Nucleus</keyword>
<dbReference type="GO" id="GO:0005634">
    <property type="term" value="C:nucleus"/>
    <property type="evidence" value="ECO:0007669"/>
    <property type="project" value="UniProtKB-SubCell"/>
</dbReference>
<evidence type="ECO:0000259" key="11">
    <source>
        <dbReference type="Pfam" id="PF10444"/>
    </source>
</evidence>
<feature type="region of interest" description="Disordered" evidence="10">
    <location>
        <begin position="1"/>
        <end position="53"/>
    </location>
</feature>